<comment type="caution">
    <text evidence="1">The sequence shown here is derived from an EMBL/GenBank/DDBJ whole genome shotgun (WGS) entry which is preliminary data.</text>
</comment>
<proteinExistence type="predicted"/>
<organism evidence="1 2">
    <name type="scientific">Rhizopus azygosporus</name>
    <name type="common">Rhizopus microsporus var. azygosporus</name>
    <dbReference type="NCBI Taxonomy" id="86630"/>
    <lineage>
        <taxon>Eukaryota</taxon>
        <taxon>Fungi</taxon>
        <taxon>Fungi incertae sedis</taxon>
        <taxon>Mucoromycota</taxon>
        <taxon>Mucoromycotina</taxon>
        <taxon>Mucoromycetes</taxon>
        <taxon>Mucorales</taxon>
        <taxon>Mucorineae</taxon>
        <taxon>Rhizopodaceae</taxon>
        <taxon>Rhizopus</taxon>
    </lineage>
</organism>
<evidence type="ECO:0000313" key="2">
    <source>
        <dbReference type="Proteomes" id="UP000252139"/>
    </source>
</evidence>
<accession>A0A367IUS4</accession>
<dbReference type="EMBL" id="PJQL01003432">
    <property type="protein sequence ID" value="RCH81443.1"/>
    <property type="molecule type" value="Genomic_DNA"/>
</dbReference>
<protein>
    <submittedName>
        <fullName evidence="1">Uncharacterized protein</fullName>
    </submittedName>
</protein>
<sequence length="68" mass="7165">MASTVVQGLETGLVMLMVNGNWGNVVSPHIGSGSDFTVIKFIMVPEPTHFFDIAISISEATSTVANPT</sequence>
<gene>
    <name evidence="1" type="ORF">CU097_004620</name>
</gene>
<name>A0A367IUS4_RHIAZ</name>
<evidence type="ECO:0000313" key="1">
    <source>
        <dbReference type="EMBL" id="RCH81443.1"/>
    </source>
</evidence>
<dbReference type="Proteomes" id="UP000252139">
    <property type="component" value="Unassembled WGS sequence"/>
</dbReference>
<keyword evidence="2" id="KW-1185">Reference proteome</keyword>
<reference evidence="1 2" key="1">
    <citation type="journal article" date="2018" name="G3 (Bethesda)">
        <title>Phylogenetic and Phylogenomic Definition of Rhizopus Species.</title>
        <authorList>
            <person name="Gryganskyi A.P."/>
            <person name="Golan J."/>
            <person name="Dolatabadi S."/>
            <person name="Mondo S."/>
            <person name="Robb S."/>
            <person name="Idnurm A."/>
            <person name="Muszewska A."/>
            <person name="Steczkiewicz K."/>
            <person name="Masonjones S."/>
            <person name="Liao H.L."/>
            <person name="Gajdeczka M.T."/>
            <person name="Anike F."/>
            <person name="Vuek A."/>
            <person name="Anishchenko I.M."/>
            <person name="Voigt K."/>
            <person name="de Hoog G.S."/>
            <person name="Smith M.E."/>
            <person name="Heitman J."/>
            <person name="Vilgalys R."/>
            <person name="Stajich J.E."/>
        </authorList>
    </citation>
    <scope>NUCLEOTIDE SEQUENCE [LARGE SCALE GENOMIC DNA]</scope>
    <source>
        <strain evidence="1 2">CBS 357.93</strain>
    </source>
</reference>
<dbReference type="AlphaFoldDB" id="A0A367IUS4"/>
<feature type="non-terminal residue" evidence="1">
    <location>
        <position position="68"/>
    </location>
</feature>